<sequence>MLAVVMLITLIVMLIRIKGHLHFLCQQRKKSLIMLPWFTFPKPDMKESSNPIDDVTKWNMDGHSTSSESEDELFELAFVKDSITQKNKDDNPFPQKEWMSSESEGDLFEISHGKSNIPKNLKEQSITVFERGSTSKDLPNKEIEEEKVHTKEGAPITKQNQGEEQVASSSHISGKDIPHHPVQARAQPDIVGGKDWSCKPKTVKSKKKNKSTKQKTEGTMQRSNRSG</sequence>
<feature type="compositionally biased region" description="Basic and acidic residues" evidence="1">
    <location>
        <begin position="138"/>
        <end position="152"/>
    </location>
</feature>
<feature type="region of interest" description="Disordered" evidence="1">
    <location>
        <begin position="130"/>
        <end position="227"/>
    </location>
</feature>
<keyword evidence="3" id="KW-1185">Reference proteome</keyword>
<dbReference type="Proteomes" id="UP000887563">
    <property type="component" value="Unplaced"/>
</dbReference>
<feature type="compositionally biased region" description="Polar residues" evidence="1">
    <location>
        <begin position="217"/>
        <end position="227"/>
    </location>
</feature>
<dbReference type="WBParaSite" id="Minc3s00381g11355">
    <property type="protein sequence ID" value="Minc3s00381g11355"/>
    <property type="gene ID" value="Minc3s00381g11355"/>
</dbReference>
<feature type="compositionally biased region" description="Basic residues" evidence="1">
    <location>
        <begin position="201"/>
        <end position="213"/>
    </location>
</feature>
<proteinExistence type="predicted"/>
<feature type="compositionally biased region" description="Polar residues" evidence="1">
    <location>
        <begin position="157"/>
        <end position="172"/>
    </location>
</feature>
<feature type="chain" id="PRO_5036768676" evidence="2">
    <location>
        <begin position="20"/>
        <end position="227"/>
    </location>
</feature>
<evidence type="ECO:0000256" key="2">
    <source>
        <dbReference type="SAM" id="SignalP"/>
    </source>
</evidence>
<reference evidence="4" key="1">
    <citation type="submission" date="2022-11" db="UniProtKB">
        <authorList>
            <consortium name="WormBaseParasite"/>
        </authorList>
    </citation>
    <scope>IDENTIFICATION</scope>
</reference>
<evidence type="ECO:0000256" key="1">
    <source>
        <dbReference type="SAM" id="MobiDB-lite"/>
    </source>
</evidence>
<name>A0A914LEZ8_MELIC</name>
<organism evidence="3 4">
    <name type="scientific">Meloidogyne incognita</name>
    <name type="common">Southern root-knot nematode worm</name>
    <name type="synonym">Oxyuris incognita</name>
    <dbReference type="NCBI Taxonomy" id="6306"/>
    <lineage>
        <taxon>Eukaryota</taxon>
        <taxon>Metazoa</taxon>
        <taxon>Ecdysozoa</taxon>
        <taxon>Nematoda</taxon>
        <taxon>Chromadorea</taxon>
        <taxon>Rhabditida</taxon>
        <taxon>Tylenchina</taxon>
        <taxon>Tylenchomorpha</taxon>
        <taxon>Tylenchoidea</taxon>
        <taxon>Meloidogynidae</taxon>
        <taxon>Meloidogyninae</taxon>
        <taxon>Meloidogyne</taxon>
        <taxon>Meloidogyne incognita group</taxon>
    </lineage>
</organism>
<dbReference type="AlphaFoldDB" id="A0A914LEZ8"/>
<accession>A0A914LEZ8</accession>
<feature type="signal peptide" evidence="2">
    <location>
        <begin position="1"/>
        <end position="19"/>
    </location>
</feature>
<protein>
    <submittedName>
        <fullName evidence="4">Candidate secreted effector</fullName>
    </submittedName>
</protein>
<evidence type="ECO:0000313" key="3">
    <source>
        <dbReference type="Proteomes" id="UP000887563"/>
    </source>
</evidence>
<keyword evidence="2" id="KW-0732">Signal</keyword>
<evidence type="ECO:0000313" key="4">
    <source>
        <dbReference type="WBParaSite" id="Minc3s00381g11355"/>
    </source>
</evidence>